<dbReference type="Proteomes" id="UP000552097">
    <property type="component" value="Unassembled WGS sequence"/>
</dbReference>
<comment type="caution">
    <text evidence="5">The sequence shown here is derived from an EMBL/GenBank/DDBJ whole genome shotgun (WGS) entry which is preliminary data.</text>
</comment>
<organism evidence="5 6">
    <name type="scientific">Saccharothrix ecbatanensis</name>
    <dbReference type="NCBI Taxonomy" id="1105145"/>
    <lineage>
        <taxon>Bacteria</taxon>
        <taxon>Bacillati</taxon>
        <taxon>Actinomycetota</taxon>
        <taxon>Actinomycetes</taxon>
        <taxon>Pseudonocardiales</taxon>
        <taxon>Pseudonocardiaceae</taxon>
        <taxon>Saccharothrix</taxon>
    </lineage>
</organism>
<gene>
    <name evidence="5" type="ORF">F4560_002425</name>
</gene>
<evidence type="ECO:0008006" key="7">
    <source>
        <dbReference type="Google" id="ProtNLM"/>
    </source>
</evidence>
<evidence type="ECO:0000256" key="4">
    <source>
        <dbReference type="ARBA" id="ARBA00023186"/>
    </source>
</evidence>
<sequence length="267" mass="28188">MTAAIERAACFEPVELDLLATHAGVRFPFPLRVPSFGRFADERDALLASAGHTLCARGLATDEGPVGVADELVRALREYRGAVDLVVVGGGVEIGAVAMVYGDRAVVCNQSHDGQAVQVTVVEATALEDELAGLIPAVRAAVTMPVTLPPGVVDSAMRLLADTPDTTDADDVTRRRVRELVRAYGGDEAVVDRLVQLFPAVTGRGQLGVVRRSGGDAVTRPCEVSWLDSARGRVRVDHGDGGWVSVNPLRHSDLVRVLGEIAAIARA</sequence>
<comment type="subcellular location">
    <subcellularLocation>
        <location evidence="1">Cytoplasm</location>
    </subcellularLocation>
</comment>
<dbReference type="EMBL" id="JACHMO010000001">
    <property type="protein sequence ID" value="MBB5802657.1"/>
    <property type="molecule type" value="Genomic_DNA"/>
</dbReference>
<dbReference type="InterPro" id="IPR025734">
    <property type="entry name" value="EspG"/>
</dbReference>
<evidence type="ECO:0000256" key="1">
    <source>
        <dbReference type="ARBA" id="ARBA00004496"/>
    </source>
</evidence>
<dbReference type="RefSeq" id="WP_184919495.1">
    <property type="nucleotide sequence ID" value="NZ_JACHMO010000001.1"/>
</dbReference>
<dbReference type="Pfam" id="PF14011">
    <property type="entry name" value="ESX-1_EspG"/>
    <property type="match status" value="1"/>
</dbReference>
<evidence type="ECO:0000256" key="3">
    <source>
        <dbReference type="ARBA" id="ARBA00022490"/>
    </source>
</evidence>
<keyword evidence="6" id="KW-1185">Reference proteome</keyword>
<evidence type="ECO:0000313" key="6">
    <source>
        <dbReference type="Proteomes" id="UP000552097"/>
    </source>
</evidence>
<comment type="similarity">
    <text evidence="2">Belongs to the EspG family.</text>
</comment>
<keyword evidence="3" id="KW-0963">Cytoplasm</keyword>
<protein>
    <recommendedName>
        <fullName evidence="7">ESAT-6 protein secretion system EspG family protein</fullName>
    </recommendedName>
</protein>
<name>A0A7W9HHW9_9PSEU</name>
<proteinExistence type="inferred from homology"/>
<dbReference type="AlphaFoldDB" id="A0A7W9HHW9"/>
<keyword evidence="4" id="KW-0143">Chaperone</keyword>
<accession>A0A7W9HHW9</accession>
<evidence type="ECO:0000313" key="5">
    <source>
        <dbReference type="EMBL" id="MBB5802657.1"/>
    </source>
</evidence>
<reference evidence="5 6" key="1">
    <citation type="submission" date="2020-08" db="EMBL/GenBank/DDBJ databases">
        <title>Sequencing the genomes of 1000 actinobacteria strains.</title>
        <authorList>
            <person name="Klenk H.-P."/>
        </authorList>
    </citation>
    <scope>NUCLEOTIDE SEQUENCE [LARGE SCALE GENOMIC DNA]</scope>
    <source>
        <strain evidence="5 6">DSM 45486</strain>
    </source>
</reference>
<evidence type="ECO:0000256" key="2">
    <source>
        <dbReference type="ARBA" id="ARBA00006411"/>
    </source>
</evidence>